<proteinExistence type="predicted"/>
<organism evidence="2 3">
    <name type="scientific">endosymbiont of Galathealinum brachiosum</name>
    <dbReference type="NCBI Taxonomy" id="2200906"/>
    <lineage>
        <taxon>Bacteria</taxon>
        <taxon>Pseudomonadati</taxon>
        <taxon>Pseudomonadota</taxon>
        <taxon>Gammaproteobacteria</taxon>
        <taxon>sulfur-oxidizing symbionts</taxon>
    </lineage>
</organism>
<gene>
    <name evidence="2" type="ORF">DIZ80_15370</name>
</gene>
<protein>
    <submittedName>
        <fullName evidence="2">Uncharacterized protein</fullName>
    </submittedName>
</protein>
<dbReference type="EMBL" id="QFXC01000013">
    <property type="protein sequence ID" value="RDH81460.1"/>
    <property type="molecule type" value="Genomic_DNA"/>
</dbReference>
<sequence>MRSCPLVGFAYFFSVILFSVASTVKAEITPSDVYERSEQVVLEIQHLRNELNVQHSPRVPGVQNNKKPLHVYAKSLEILEKIHDAEVSMGLAAVKVEPIPLKVITPEDVFQQAELILEELRKIQNSKNVGQSEEVAQLVLGKTPSDVYQNFWKASFMLDGLAPKISPDDVYQRSVLILKNLELLANKHSISLETEVNTNPDETTPYQVNLQAYLNLHKFTYLEKKYGLNAFRVPEYPQGEINPSDVYDAINMMMAELAYVKRHHKILIKVESGSQSTGKKPKDVLSNLQLVGRNIDLLISGIK</sequence>
<comment type="caution">
    <text evidence="2">The sequence shown here is derived from an EMBL/GenBank/DDBJ whole genome shotgun (WGS) entry which is preliminary data.</text>
</comment>
<name>A0A370DA51_9GAMM</name>
<dbReference type="Proteomes" id="UP000254266">
    <property type="component" value="Unassembled WGS sequence"/>
</dbReference>
<keyword evidence="3" id="KW-1185">Reference proteome</keyword>
<feature type="signal peptide" evidence="1">
    <location>
        <begin position="1"/>
        <end position="26"/>
    </location>
</feature>
<feature type="chain" id="PRO_5016614180" evidence="1">
    <location>
        <begin position="27"/>
        <end position="303"/>
    </location>
</feature>
<evidence type="ECO:0000313" key="3">
    <source>
        <dbReference type="Proteomes" id="UP000254266"/>
    </source>
</evidence>
<dbReference type="AlphaFoldDB" id="A0A370DA51"/>
<evidence type="ECO:0000313" key="2">
    <source>
        <dbReference type="EMBL" id="RDH81460.1"/>
    </source>
</evidence>
<reference evidence="2 3" key="1">
    <citation type="journal article" date="2018" name="ISME J.">
        <title>Endosymbiont genomes yield clues of tubeworm success.</title>
        <authorList>
            <person name="Li Y."/>
            <person name="Liles M.R."/>
            <person name="Halanych K.M."/>
        </authorList>
    </citation>
    <scope>NUCLEOTIDE SEQUENCE [LARGE SCALE GENOMIC DNA]</scope>
    <source>
        <strain evidence="2">A1464</strain>
    </source>
</reference>
<evidence type="ECO:0000256" key="1">
    <source>
        <dbReference type="SAM" id="SignalP"/>
    </source>
</evidence>
<keyword evidence="1" id="KW-0732">Signal</keyword>
<accession>A0A370DA51</accession>